<name>A0A1Q2MD08_9BACT</name>
<dbReference type="AlphaFoldDB" id="A0A1Q2MD08"/>
<accession>A0A1Q2MD08</accession>
<evidence type="ECO:0000313" key="1">
    <source>
        <dbReference type="EMBL" id="AQQ70428.1"/>
    </source>
</evidence>
<keyword evidence="2" id="KW-1185">Reference proteome</keyword>
<dbReference type="Proteomes" id="UP000188181">
    <property type="component" value="Chromosome"/>
</dbReference>
<dbReference type="EMBL" id="CP019646">
    <property type="protein sequence ID" value="AQQ70428.1"/>
    <property type="molecule type" value="Genomic_DNA"/>
</dbReference>
<evidence type="ECO:0000313" key="2">
    <source>
        <dbReference type="Proteomes" id="UP000188181"/>
    </source>
</evidence>
<gene>
    <name evidence="1" type="ORF">SMSP2_00776</name>
</gene>
<protein>
    <submittedName>
        <fullName evidence="1">Uncharacterized protein</fullName>
    </submittedName>
</protein>
<proteinExistence type="predicted"/>
<organism evidence="1 2">
    <name type="scientific">Limihaloglobus sulfuriphilus</name>
    <dbReference type="NCBI Taxonomy" id="1851148"/>
    <lineage>
        <taxon>Bacteria</taxon>
        <taxon>Pseudomonadati</taxon>
        <taxon>Planctomycetota</taxon>
        <taxon>Phycisphaerae</taxon>
        <taxon>Sedimentisphaerales</taxon>
        <taxon>Sedimentisphaeraceae</taxon>
        <taxon>Limihaloglobus</taxon>
    </lineage>
</organism>
<dbReference type="KEGG" id="pbas:SMSP2_00776"/>
<sequence>MTDKSASAVAVAINNSGITELILLQICLKTFI</sequence>
<reference evidence="2" key="1">
    <citation type="submission" date="2017-02" db="EMBL/GenBank/DDBJ databases">
        <title>Comparative genomics and description of representatives of a novel lineage of planctomycetes thriving in anoxic sediments.</title>
        <authorList>
            <person name="Spring S."/>
            <person name="Bunk B."/>
            <person name="Sproer C."/>
        </authorList>
    </citation>
    <scope>NUCLEOTIDE SEQUENCE [LARGE SCALE GENOMIC DNA]</scope>
    <source>
        <strain evidence="2">SM-Chi-D1</strain>
    </source>
</reference>